<dbReference type="InterPro" id="IPR005064">
    <property type="entry name" value="BUG"/>
</dbReference>
<dbReference type="PANTHER" id="PTHR42928:SF5">
    <property type="entry name" value="BLR1237 PROTEIN"/>
    <property type="match status" value="1"/>
</dbReference>
<dbReference type="SUPFAM" id="SSF53850">
    <property type="entry name" value="Periplasmic binding protein-like II"/>
    <property type="match status" value="1"/>
</dbReference>
<evidence type="ECO:0000256" key="2">
    <source>
        <dbReference type="SAM" id="SignalP"/>
    </source>
</evidence>
<organism evidence="3">
    <name type="scientific">Cupriavidus taiwanensis</name>
    <dbReference type="NCBI Taxonomy" id="164546"/>
    <lineage>
        <taxon>Bacteria</taxon>
        <taxon>Pseudomonadati</taxon>
        <taxon>Pseudomonadota</taxon>
        <taxon>Betaproteobacteria</taxon>
        <taxon>Burkholderiales</taxon>
        <taxon>Burkholderiaceae</taxon>
        <taxon>Cupriavidus</taxon>
    </lineage>
</organism>
<dbReference type="PANTHER" id="PTHR42928">
    <property type="entry name" value="TRICARBOXYLATE-BINDING PROTEIN"/>
    <property type="match status" value="1"/>
</dbReference>
<name>A0A375CBZ0_9BURK</name>
<dbReference type="Gene3D" id="3.40.190.150">
    <property type="entry name" value="Bordetella uptake gene, domain 1"/>
    <property type="match status" value="1"/>
</dbReference>
<evidence type="ECO:0000313" key="3">
    <source>
        <dbReference type="EMBL" id="SOY67449.1"/>
    </source>
</evidence>
<reference evidence="3" key="1">
    <citation type="submission" date="2018-01" db="EMBL/GenBank/DDBJ databases">
        <authorList>
            <person name="Clerissi C."/>
        </authorList>
    </citation>
    <scope>NUCLEOTIDE SEQUENCE</scope>
    <source>
        <strain evidence="3">Cupriavidus taiwanensis STM 3521</strain>
    </source>
</reference>
<evidence type="ECO:0000256" key="1">
    <source>
        <dbReference type="ARBA" id="ARBA00006987"/>
    </source>
</evidence>
<dbReference type="EMBL" id="OFSP01000038">
    <property type="protein sequence ID" value="SOY67449.1"/>
    <property type="molecule type" value="Genomic_DNA"/>
</dbReference>
<dbReference type="CDD" id="cd13578">
    <property type="entry name" value="PBP2_Bug27"/>
    <property type="match status" value="1"/>
</dbReference>
<dbReference type="Pfam" id="PF03401">
    <property type="entry name" value="TctC"/>
    <property type="match status" value="1"/>
</dbReference>
<dbReference type="Proteomes" id="UP000256297">
    <property type="component" value="Chromosome CBM2589_a"/>
</dbReference>
<dbReference type="Gene3D" id="3.40.190.10">
    <property type="entry name" value="Periplasmic binding protein-like II"/>
    <property type="match status" value="1"/>
</dbReference>
<comment type="similarity">
    <text evidence="1">Belongs to the UPF0065 (bug) family.</text>
</comment>
<keyword evidence="2" id="KW-0732">Signal</keyword>
<evidence type="ECO:0008006" key="4">
    <source>
        <dbReference type="Google" id="ProtNLM"/>
    </source>
</evidence>
<sequence length="334" mass="34189">MPNRVPSAHALSMLAPGLLAVAAVVAVAPQTARAGAYPERPVTIVVPFPPGGGTDTGARLIAQRLTELWGHAVVVENKPGAAGQIGSAYVARAKPDGYTLLMGNIGTHSINPTLYKTVPYNAVKDFAPVSLVAELPLVMVTASGNAANTVPLAIAAGKREPGKVTYGSSGSGSSMHLAGAVFARQAGVDMLHVAYKGGGPAVADVMAGHVNYAFATLYETMGLIKGGRLKPVAVTSVKRAPLMPEVPTVAEAGLPGYESISWIGMLAPAGTPPAIVSKIAQDVRTALADPKVKQTLADQGAVPSGSTPEAFASVMARDTTRYAKVIREQGIKAE</sequence>
<dbReference type="InterPro" id="IPR042100">
    <property type="entry name" value="Bug_dom1"/>
</dbReference>
<feature type="chain" id="PRO_5016887831" description="Extra-cytoplasmic solute receptor" evidence="2">
    <location>
        <begin position="35"/>
        <end position="334"/>
    </location>
</feature>
<proteinExistence type="inferred from homology"/>
<accession>A0A375CBZ0</accession>
<comment type="caution">
    <text evidence="3">The sequence shown here is derived from an EMBL/GenBank/DDBJ whole genome shotgun (WGS) entry which is preliminary data.</text>
</comment>
<feature type="signal peptide" evidence="2">
    <location>
        <begin position="1"/>
        <end position="34"/>
    </location>
</feature>
<protein>
    <recommendedName>
        <fullName evidence="4">Extra-cytoplasmic solute receptor</fullName>
    </recommendedName>
</protein>
<dbReference type="AlphaFoldDB" id="A0A375CBZ0"/>
<dbReference type="PIRSF" id="PIRSF017082">
    <property type="entry name" value="YflP"/>
    <property type="match status" value="1"/>
</dbReference>
<gene>
    <name evidence="3" type="ORF">CBM2589_A80144</name>
</gene>